<accession>A0A6A6DGE7</accession>
<feature type="repeat" description="WD" evidence="3">
    <location>
        <begin position="998"/>
        <end position="1032"/>
    </location>
</feature>
<dbReference type="OrthoDB" id="538223at2759"/>
<sequence length="1360" mass="152942">MGGLLIKRALLNAKEQDSPIWPATVGIMFMGVPHQGSSAADYMTLLTSIAKIATPFTDIKLKELRANSDDLLELSNRFGSIQKKLRIISVLESERTAMPGVVRGSALVVPKASAMLNIGEEYYSISGADHHTVCKFSSAEDPQYLQIATSLQNMAEDVSQQVSEDDAAREAARHERLSKFFDDICQGDPANDMTRIRNRKGDLLEVCYAWVFDDPQLKSWRNNKNTRLLWIKGNPGKGKTMLMIGLVNRLTDQIRGQKSCALSFFFCEKGESRLDTAISVLRGLIWKLLWNYRFLYKYIPDEYASKHDDRGAAIFEGANAFSILSTMLSAMLLDSGLDTIYILVDALDELKEDEDSARLIEWIAKDASTPRSKAKWLISSRYTTQIEETFREKGPRRNLSLEMNHENVSHAVDLFIDLKVADLADKRKYDPELREQVKTLLKEKCESTFLWVSLVCQMLKDKRVARWNTLSELQNFPSGLEDLYQRMLEQVKGEEKSCTNILRVTTVTYRPLRLEELVSIADLPRISMAELCDMIQMCGSFLLLREDTVYFVHLSAKEYLHTNVNLFEGGNEEEHRGVVSRSLKAMSLALRNDIYDLKVPGCLINEVEPHDPDPLVSIRYSCVYWVDHLSEMNSSHDEVGLCDDGEIDAFLKRHLLHWLEALSLMKSISSAFIAIRKLGSVIAKYPNNTVQLRLLIHDASRFILYNRGIIEKAPLQVYSAVLLFSPSSSIVKKLFRNEIPPWIDRCPRVEEYWSPCLQVLEHPDSVSHVAYSHDGRLATYSCDKTVRIWDVETGELQQSIQDDSFSEWSQALSMAFSPDGLLATHVSRNTKFWDTKTGKLQRILQEERFFSIKTRINADILKAATESNDYKMDLFNGRVLKRNATTDGEGYEEFASVAAYSPNGRLVAATFGKQTELGARDTQTTMGIWEIQTGVLQQTMQVVKQHIGVDDNPVDVYLGFTSVAISPDNRLVASGSRAVEDYILRIWDIKTGRVQHALSGHSSIIGSLDFSPDSRRIASSGDHTARIWDIENVNWQDNLDYQPPTLGIVVLSSDGRKLASTSTNTVWFWDTDTGAVRQKHEIDGVVLDIRELYQEGRMVTCHFPDQVQLWDPETGEGLQYKNTSFSCFGVPTFSRDGQLAAFGTREQTVIIVDAKTKTVVQTLEGHTDNVFPVAFSYDGQRLASSGAEKDKTVRIWNVESGALEQTLTGHTEVVTSLTFSQSGRRLASISEDGTIRIWNAETGALQQALDIGSTTLSSLSFGLDECSLILDEFGCIALSSPSLTESSTASPITEKPIWKGYRMHDDLPWVTWNGIKVLWLPPEFRPTEPRGFCSKNHTVAVGCSSGHVICIKFNPDISPI</sequence>
<dbReference type="PANTHER" id="PTHR44019:SF8">
    <property type="entry name" value="POC1 CENTRIOLAR PROTEIN HOMOLOG"/>
    <property type="match status" value="1"/>
</dbReference>
<dbReference type="PANTHER" id="PTHR44019">
    <property type="entry name" value="WD REPEAT-CONTAINING PROTEIN 55"/>
    <property type="match status" value="1"/>
</dbReference>
<dbReference type="EMBL" id="ML994687">
    <property type="protein sequence ID" value="KAF2177518.1"/>
    <property type="molecule type" value="Genomic_DNA"/>
</dbReference>
<dbReference type="InterPro" id="IPR015943">
    <property type="entry name" value="WD40/YVTN_repeat-like_dom_sf"/>
</dbReference>
<dbReference type="InterPro" id="IPR027417">
    <property type="entry name" value="P-loop_NTPase"/>
</dbReference>
<name>A0A6A6DGE7_9PEZI</name>
<dbReference type="InterPro" id="IPR001680">
    <property type="entry name" value="WD40_rpt"/>
</dbReference>
<dbReference type="PROSITE" id="PS50294">
    <property type="entry name" value="WD_REPEATS_REGION"/>
    <property type="match status" value="3"/>
</dbReference>
<evidence type="ECO:0000259" key="4">
    <source>
        <dbReference type="PROSITE" id="PS50837"/>
    </source>
</evidence>
<feature type="domain" description="NACHT" evidence="4">
    <location>
        <begin position="227"/>
        <end position="461"/>
    </location>
</feature>
<reference evidence="5" key="1">
    <citation type="journal article" date="2020" name="Stud. Mycol.">
        <title>101 Dothideomycetes genomes: a test case for predicting lifestyles and emergence of pathogens.</title>
        <authorList>
            <person name="Haridas S."/>
            <person name="Albert R."/>
            <person name="Binder M."/>
            <person name="Bloem J."/>
            <person name="Labutti K."/>
            <person name="Salamov A."/>
            <person name="Andreopoulos B."/>
            <person name="Baker S."/>
            <person name="Barry K."/>
            <person name="Bills G."/>
            <person name="Bluhm B."/>
            <person name="Cannon C."/>
            <person name="Castanera R."/>
            <person name="Culley D."/>
            <person name="Daum C."/>
            <person name="Ezra D."/>
            <person name="Gonzalez J."/>
            <person name="Henrissat B."/>
            <person name="Kuo A."/>
            <person name="Liang C."/>
            <person name="Lipzen A."/>
            <person name="Lutzoni F."/>
            <person name="Magnuson J."/>
            <person name="Mondo S."/>
            <person name="Nolan M."/>
            <person name="Ohm R."/>
            <person name="Pangilinan J."/>
            <person name="Park H.-J."/>
            <person name="Ramirez L."/>
            <person name="Alfaro M."/>
            <person name="Sun H."/>
            <person name="Tritt A."/>
            <person name="Yoshinaga Y."/>
            <person name="Zwiers L.-H."/>
            <person name="Turgeon B."/>
            <person name="Goodwin S."/>
            <person name="Spatafora J."/>
            <person name="Crous P."/>
            <person name="Grigoriev I."/>
        </authorList>
    </citation>
    <scope>NUCLEOTIDE SEQUENCE</scope>
    <source>
        <strain evidence="5">CBS 207.26</strain>
    </source>
</reference>
<dbReference type="CDD" id="cd00200">
    <property type="entry name" value="WD40"/>
    <property type="match status" value="1"/>
</dbReference>
<evidence type="ECO:0000313" key="5">
    <source>
        <dbReference type="EMBL" id="KAF2177518.1"/>
    </source>
</evidence>
<dbReference type="Proteomes" id="UP000800200">
    <property type="component" value="Unassembled WGS sequence"/>
</dbReference>
<dbReference type="InterPro" id="IPR056884">
    <property type="entry name" value="NPHP3-like_N"/>
</dbReference>
<dbReference type="SMART" id="SM00320">
    <property type="entry name" value="WD40"/>
    <property type="match status" value="7"/>
</dbReference>
<dbReference type="InterPro" id="IPR007111">
    <property type="entry name" value="NACHT_NTPase"/>
</dbReference>
<evidence type="ECO:0000313" key="6">
    <source>
        <dbReference type="Proteomes" id="UP000800200"/>
    </source>
</evidence>
<protein>
    <submittedName>
        <fullName evidence="5">WD40 repeat-like protein</fullName>
    </submittedName>
</protein>
<keyword evidence="6" id="KW-1185">Reference proteome</keyword>
<organism evidence="5 6">
    <name type="scientific">Zopfia rhizophila CBS 207.26</name>
    <dbReference type="NCBI Taxonomy" id="1314779"/>
    <lineage>
        <taxon>Eukaryota</taxon>
        <taxon>Fungi</taxon>
        <taxon>Dikarya</taxon>
        <taxon>Ascomycota</taxon>
        <taxon>Pezizomycotina</taxon>
        <taxon>Dothideomycetes</taxon>
        <taxon>Dothideomycetes incertae sedis</taxon>
        <taxon>Zopfiaceae</taxon>
        <taxon>Zopfia</taxon>
    </lineage>
</organism>
<dbReference type="SUPFAM" id="SSF52540">
    <property type="entry name" value="P-loop containing nucleoside triphosphate hydrolases"/>
    <property type="match status" value="1"/>
</dbReference>
<dbReference type="SUPFAM" id="SSF50998">
    <property type="entry name" value="Quinoprotein alcohol dehydrogenase-like"/>
    <property type="match status" value="1"/>
</dbReference>
<evidence type="ECO:0000256" key="2">
    <source>
        <dbReference type="ARBA" id="ARBA00022737"/>
    </source>
</evidence>
<keyword evidence="1 3" id="KW-0853">WD repeat</keyword>
<dbReference type="Pfam" id="PF24883">
    <property type="entry name" value="NPHP3_N"/>
    <property type="match status" value="1"/>
</dbReference>
<feature type="repeat" description="WD" evidence="3">
    <location>
        <begin position="759"/>
        <end position="799"/>
    </location>
</feature>
<dbReference type="InterPro" id="IPR019775">
    <property type="entry name" value="WD40_repeat_CS"/>
</dbReference>
<gene>
    <name evidence="5" type="ORF">K469DRAFT_755065</name>
</gene>
<keyword evidence="2" id="KW-0677">Repeat</keyword>
<dbReference type="PROSITE" id="PS50082">
    <property type="entry name" value="WD_REPEATS_2"/>
    <property type="match status" value="4"/>
</dbReference>
<dbReference type="InterPro" id="IPR050505">
    <property type="entry name" value="WDR55/POC1"/>
</dbReference>
<dbReference type="InterPro" id="IPR011047">
    <property type="entry name" value="Quinoprotein_ADH-like_sf"/>
</dbReference>
<feature type="repeat" description="WD" evidence="3">
    <location>
        <begin position="1163"/>
        <end position="1206"/>
    </location>
</feature>
<dbReference type="Gene3D" id="3.40.50.300">
    <property type="entry name" value="P-loop containing nucleotide triphosphate hydrolases"/>
    <property type="match status" value="1"/>
</dbReference>
<dbReference type="Gene3D" id="2.130.10.10">
    <property type="entry name" value="YVTN repeat-like/Quinoprotein amine dehydrogenase"/>
    <property type="match status" value="3"/>
</dbReference>
<dbReference type="PROSITE" id="PS50837">
    <property type="entry name" value="NACHT"/>
    <property type="match status" value="1"/>
</dbReference>
<proteinExistence type="predicted"/>
<dbReference type="PROSITE" id="PS00678">
    <property type="entry name" value="WD_REPEATS_1"/>
    <property type="match status" value="2"/>
</dbReference>
<dbReference type="Pfam" id="PF00400">
    <property type="entry name" value="WD40"/>
    <property type="match status" value="5"/>
</dbReference>
<evidence type="ECO:0000256" key="3">
    <source>
        <dbReference type="PROSITE-ProRule" id="PRU00221"/>
    </source>
</evidence>
<feature type="repeat" description="WD" evidence="3">
    <location>
        <begin position="1207"/>
        <end position="1248"/>
    </location>
</feature>
<evidence type="ECO:0000256" key="1">
    <source>
        <dbReference type="ARBA" id="ARBA00022574"/>
    </source>
</evidence>
<dbReference type="SUPFAM" id="SSF82171">
    <property type="entry name" value="DPP6 N-terminal domain-like"/>
    <property type="match status" value="1"/>
</dbReference>